<evidence type="ECO:0000313" key="1">
    <source>
        <dbReference type="EMBL" id="GAA0389534.1"/>
    </source>
</evidence>
<reference evidence="1 2" key="1">
    <citation type="journal article" date="2019" name="Int. J. Syst. Evol. Microbiol.">
        <title>The Global Catalogue of Microorganisms (GCM) 10K type strain sequencing project: providing services to taxonomists for standard genome sequencing and annotation.</title>
        <authorList>
            <consortium name="The Broad Institute Genomics Platform"/>
            <consortium name="The Broad Institute Genome Sequencing Center for Infectious Disease"/>
            <person name="Wu L."/>
            <person name="Ma J."/>
        </authorList>
    </citation>
    <scope>NUCLEOTIDE SEQUENCE [LARGE SCALE GENOMIC DNA]</scope>
    <source>
        <strain evidence="1 2">JCM 12774</strain>
    </source>
</reference>
<proteinExistence type="predicted"/>
<organism evidence="1 2">
    <name type="scientific">Paenibacillus motobuensis</name>
    <dbReference type="NCBI Taxonomy" id="295324"/>
    <lineage>
        <taxon>Bacteria</taxon>
        <taxon>Bacillati</taxon>
        <taxon>Bacillota</taxon>
        <taxon>Bacilli</taxon>
        <taxon>Bacillales</taxon>
        <taxon>Paenibacillaceae</taxon>
        <taxon>Paenibacillus</taxon>
    </lineage>
</organism>
<evidence type="ECO:0000313" key="2">
    <source>
        <dbReference type="Proteomes" id="UP001500340"/>
    </source>
</evidence>
<protein>
    <submittedName>
        <fullName evidence="1">Uncharacterized protein</fullName>
    </submittedName>
</protein>
<dbReference type="EMBL" id="BAAACX010000008">
    <property type="protein sequence ID" value="GAA0389534.1"/>
    <property type="molecule type" value="Genomic_DNA"/>
</dbReference>
<keyword evidence="2" id="KW-1185">Reference proteome</keyword>
<name>A0ABN0YAY5_9BACL</name>
<dbReference type="RefSeq" id="WP_343860615.1">
    <property type="nucleotide sequence ID" value="NZ_BAAACX010000008.1"/>
</dbReference>
<accession>A0ABN0YAY5</accession>
<sequence>MTFDKNSGLVKVWVSLVMTGTYSLDQVPALYNLKTVVAEVVNGTAV</sequence>
<gene>
    <name evidence="1" type="ORF">GCM10008933_20610</name>
</gene>
<dbReference type="Proteomes" id="UP001500340">
    <property type="component" value="Unassembled WGS sequence"/>
</dbReference>
<comment type="caution">
    <text evidence="1">The sequence shown here is derived from an EMBL/GenBank/DDBJ whole genome shotgun (WGS) entry which is preliminary data.</text>
</comment>